<protein>
    <submittedName>
        <fullName evidence="1">DUF4186 family protein</fullName>
    </submittedName>
</protein>
<comment type="caution">
    <text evidence="1">The sequence shown here is derived from an EMBL/GenBank/DDBJ whole genome shotgun (WGS) entry which is preliminary data.</text>
</comment>
<dbReference type="Pfam" id="PF13811">
    <property type="entry name" value="DUF4186"/>
    <property type="match status" value="1"/>
</dbReference>
<sequence length="199" mass="23600">METLDFGEPLPKVKCTDTKCDEDKHCFRQKRANPKKLEGGKCHACEADLVDWERVHQRDINDVEATFQFMKKEFIRHHFWNIELDKGLVEKNTIKGRDKLEKQVVSRLKSSVKCAGDKNAWDGRQTPIKKKHLIYFAQHATATCCRKCIKYWHGIPYDRELSEEEIEYLKNLIMRYIEDRIPLPKEKKDEKQTSLTFDK</sequence>
<name>A0A7K1SPM6_9BACT</name>
<dbReference type="InterPro" id="IPR020378">
    <property type="entry name" value="DUF4186"/>
</dbReference>
<dbReference type="AlphaFoldDB" id="A0A7K1SPM6"/>
<keyword evidence="2" id="KW-1185">Reference proteome</keyword>
<evidence type="ECO:0000313" key="1">
    <source>
        <dbReference type="EMBL" id="MVM35680.1"/>
    </source>
</evidence>
<gene>
    <name evidence="1" type="ORF">GO755_37040</name>
</gene>
<dbReference type="EMBL" id="WPIN01000025">
    <property type="protein sequence ID" value="MVM35680.1"/>
    <property type="molecule type" value="Genomic_DNA"/>
</dbReference>
<dbReference type="RefSeq" id="WP_157590482.1">
    <property type="nucleotide sequence ID" value="NZ_WPIN01000025.1"/>
</dbReference>
<reference evidence="1 2" key="1">
    <citation type="submission" date="2019-12" db="EMBL/GenBank/DDBJ databases">
        <title>Spirosoma sp. HMF4905 genome sequencing and assembly.</title>
        <authorList>
            <person name="Kang H."/>
            <person name="Cha I."/>
            <person name="Kim H."/>
            <person name="Joh K."/>
        </authorList>
    </citation>
    <scope>NUCLEOTIDE SEQUENCE [LARGE SCALE GENOMIC DNA]</scope>
    <source>
        <strain evidence="1 2">HMF4905</strain>
    </source>
</reference>
<proteinExistence type="predicted"/>
<evidence type="ECO:0000313" key="2">
    <source>
        <dbReference type="Proteomes" id="UP000436006"/>
    </source>
</evidence>
<accession>A0A7K1SPM6</accession>
<dbReference type="Proteomes" id="UP000436006">
    <property type="component" value="Unassembled WGS sequence"/>
</dbReference>
<organism evidence="1 2">
    <name type="scientific">Spirosoma arboris</name>
    <dbReference type="NCBI Taxonomy" id="2682092"/>
    <lineage>
        <taxon>Bacteria</taxon>
        <taxon>Pseudomonadati</taxon>
        <taxon>Bacteroidota</taxon>
        <taxon>Cytophagia</taxon>
        <taxon>Cytophagales</taxon>
        <taxon>Cytophagaceae</taxon>
        <taxon>Spirosoma</taxon>
    </lineage>
</organism>